<name>A0A286GJK6_9ACTN</name>
<organism evidence="1 2">
    <name type="scientific">Blastococcus haudaquaticus</name>
    <dbReference type="NCBI Taxonomy" id="1938745"/>
    <lineage>
        <taxon>Bacteria</taxon>
        <taxon>Bacillati</taxon>
        <taxon>Actinomycetota</taxon>
        <taxon>Actinomycetes</taxon>
        <taxon>Geodermatophilales</taxon>
        <taxon>Geodermatophilaceae</taxon>
        <taxon>Blastococcus</taxon>
    </lineage>
</organism>
<dbReference type="EMBL" id="OCNK01000001">
    <property type="protein sequence ID" value="SOD95725.1"/>
    <property type="molecule type" value="Genomic_DNA"/>
</dbReference>
<accession>A0A286GJK6</accession>
<reference evidence="2" key="1">
    <citation type="submission" date="2017-09" db="EMBL/GenBank/DDBJ databases">
        <authorList>
            <person name="Varghese N."/>
            <person name="Submissions S."/>
        </authorList>
    </citation>
    <scope>NUCLEOTIDE SEQUENCE [LARGE SCALE GENOMIC DNA]</scope>
    <source>
        <strain evidence="2">DSM 44270</strain>
    </source>
</reference>
<keyword evidence="2" id="KW-1185">Reference proteome</keyword>
<dbReference type="OrthoDB" id="9802752at2"/>
<sequence>MAGLTLEDLLEVARRTLGSDMRVRDLGLLTAALARIEARALGHDVYPTVEERAAALLHSLATTAPLVHGNRPFAWAATAVYLARRGCPSALTDEQAVSLVTDVLTGRVEAVTAIADRLRGTSGPAAGTPSPA</sequence>
<evidence type="ECO:0000313" key="2">
    <source>
        <dbReference type="Proteomes" id="UP000219482"/>
    </source>
</evidence>
<gene>
    <name evidence="1" type="ORF">SAMN06272739_1322</name>
</gene>
<dbReference type="RefSeq" id="WP_097182994.1">
    <property type="nucleotide sequence ID" value="NZ_OCNK01000001.1"/>
</dbReference>
<evidence type="ECO:0000313" key="1">
    <source>
        <dbReference type="EMBL" id="SOD95725.1"/>
    </source>
</evidence>
<proteinExistence type="predicted"/>
<dbReference type="Gene3D" id="1.20.120.1870">
    <property type="entry name" value="Fic/DOC protein, Fido domain"/>
    <property type="match status" value="1"/>
</dbReference>
<dbReference type="AlphaFoldDB" id="A0A286GJK6"/>
<protein>
    <submittedName>
        <fullName evidence="1">Death on curing protein</fullName>
    </submittedName>
</protein>
<dbReference type="InterPro" id="IPR053737">
    <property type="entry name" value="Type_II_TA_Toxin"/>
</dbReference>
<dbReference type="Proteomes" id="UP000219482">
    <property type="component" value="Unassembled WGS sequence"/>
</dbReference>